<evidence type="ECO:0000256" key="1">
    <source>
        <dbReference type="SAM" id="MobiDB-lite"/>
    </source>
</evidence>
<name>A0A9W9S5Z5_9EURO</name>
<reference evidence="2" key="1">
    <citation type="submission" date="2022-12" db="EMBL/GenBank/DDBJ databases">
        <authorList>
            <person name="Petersen C."/>
        </authorList>
    </citation>
    <scope>NUCLEOTIDE SEQUENCE</scope>
    <source>
        <strain evidence="2">IBT 3081</strain>
    </source>
</reference>
<dbReference type="EMBL" id="JAPZBT010000002">
    <property type="protein sequence ID" value="KAJ5371594.1"/>
    <property type="molecule type" value="Genomic_DNA"/>
</dbReference>
<comment type="caution">
    <text evidence="2">The sequence shown here is derived from an EMBL/GenBank/DDBJ whole genome shotgun (WGS) entry which is preliminary data.</text>
</comment>
<protein>
    <submittedName>
        <fullName evidence="2">Uncharacterized protein</fullName>
    </submittedName>
</protein>
<proteinExistence type="predicted"/>
<sequence length="126" mass="13658">MGGGPKGPTGGKHGRSGGSLGTKAIVIESIAPWVDIDRKCDRTQTDNHTQLHIIREDSTSTAGPEEKNGNQIMGTPMVYLLLTESPPGYHLPPHLEEPGSMGRLFDALKSKSRTRKRECGWNDVVP</sequence>
<accession>A0A9W9S5Z5</accession>
<feature type="compositionally biased region" description="Gly residues" evidence="1">
    <location>
        <begin position="1"/>
        <end position="20"/>
    </location>
</feature>
<evidence type="ECO:0000313" key="2">
    <source>
        <dbReference type="EMBL" id="KAJ5371594.1"/>
    </source>
</evidence>
<dbReference type="RefSeq" id="XP_056577580.1">
    <property type="nucleotide sequence ID" value="XM_056721330.1"/>
</dbReference>
<dbReference type="AlphaFoldDB" id="A0A9W9S5Z5"/>
<reference evidence="2" key="2">
    <citation type="journal article" date="2023" name="IMA Fungus">
        <title>Comparative genomic study of the Penicillium genus elucidates a diverse pangenome and 15 lateral gene transfer events.</title>
        <authorList>
            <person name="Petersen C."/>
            <person name="Sorensen T."/>
            <person name="Nielsen M.R."/>
            <person name="Sondergaard T.E."/>
            <person name="Sorensen J.L."/>
            <person name="Fitzpatrick D.A."/>
            <person name="Frisvad J.C."/>
            <person name="Nielsen K.L."/>
        </authorList>
    </citation>
    <scope>NUCLEOTIDE SEQUENCE</scope>
    <source>
        <strain evidence="2">IBT 3081</strain>
    </source>
</reference>
<keyword evidence="3" id="KW-1185">Reference proteome</keyword>
<organism evidence="2 3">
    <name type="scientific">Penicillium concentricum</name>
    <dbReference type="NCBI Taxonomy" id="293559"/>
    <lineage>
        <taxon>Eukaryota</taxon>
        <taxon>Fungi</taxon>
        <taxon>Dikarya</taxon>
        <taxon>Ascomycota</taxon>
        <taxon>Pezizomycotina</taxon>
        <taxon>Eurotiomycetes</taxon>
        <taxon>Eurotiomycetidae</taxon>
        <taxon>Eurotiales</taxon>
        <taxon>Aspergillaceae</taxon>
        <taxon>Penicillium</taxon>
    </lineage>
</organism>
<feature type="region of interest" description="Disordered" evidence="1">
    <location>
        <begin position="1"/>
        <end position="21"/>
    </location>
</feature>
<dbReference type="Proteomes" id="UP001147752">
    <property type="component" value="Unassembled WGS sequence"/>
</dbReference>
<evidence type="ECO:0000313" key="3">
    <source>
        <dbReference type="Proteomes" id="UP001147752"/>
    </source>
</evidence>
<dbReference type="GeneID" id="81460513"/>
<gene>
    <name evidence="2" type="ORF">N7517_003600</name>
</gene>